<gene>
    <name evidence="6" type="ORF">SBAD_LOCUS9996</name>
</gene>
<dbReference type="InterPro" id="IPR026298">
    <property type="entry name" value="Bcl-2_fam"/>
</dbReference>
<keyword evidence="4" id="KW-0812">Transmembrane</keyword>
<dbReference type="GO" id="GO:0005741">
    <property type="term" value="C:mitochondrial outer membrane"/>
    <property type="evidence" value="ECO:0007669"/>
    <property type="project" value="TreeGrafter"/>
</dbReference>
<comment type="similarity">
    <text evidence="1">Belongs to the Bcl-2 family.</text>
</comment>
<dbReference type="InterPro" id="IPR046371">
    <property type="entry name" value="Bcl-2_BH1-3"/>
</dbReference>
<feature type="compositionally biased region" description="Polar residues" evidence="3">
    <location>
        <begin position="13"/>
        <end position="24"/>
    </location>
</feature>
<dbReference type="WBParaSite" id="SBAD_0001034701-mRNA-1">
    <property type="protein sequence ID" value="SBAD_0001034701-mRNA-1"/>
    <property type="gene ID" value="SBAD_0001034701"/>
</dbReference>
<dbReference type="GO" id="GO:0051400">
    <property type="term" value="F:BH domain binding"/>
    <property type="evidence" value="ECO:0007669"/>
    <property type="project" value="TreeGrafter"/>
</dbReference>
<evidence type="ECO:0000313" key="7">
    <source>
        <dbReference type="Proteomes" id="UP000270296"/>
    </source>
</evidence>
<dbReference type="GO" id="GO:0008630">
    <property type="term" value="P:intrinsic apoptotic signaling pathway in response to DNA damage"/>
    <property type="evidence" value="ECO:0007669"/>
    <property type="project" value="TreeGrafter"/>
</dbReference>
<evidence type="ECO:0000259" key="5">
    <source>
        <dbReference type="SMART" id="SM00337"/>
    </source>
</evidence>
<reference evidence="6 7" key="2">
    <citation type="submission" date="2018-11" db="EMBL/GenBank/DDBJ databases">
        <authorList>
            <consortium name="Pathogen Informatics"/>
        </authorList>
    </citation>
    <scope>NUCLEOTIDE SEQUENCE [LARGE SCALE GENOMIC DNA]</scope>
</reference>
<dbReference type="PRINTS" id="PR01862">
    <property type="entry name" value="BCL2FAMILY"/>
</dbReference>
<dbReference type="GO" id="GO:0097192">
    <property type="term" value="P:extrinsic apoptotic signaling pathway in absence of ligand"/>
    <property type="evidence" value="ECO:0007669"/>
    <property type="project" value="TreeGrafter"/>
</dbReference>
<name>A0A183J297_9BILA</name>
<evidence type="ECO:0000256" key="2">
    <source>
        <dbReference type="ARBA" id="ARBA00022703"/>
    </source>
</evidence>
<dbReference type="SMART" id="SM00337">
    <property type="entry name" value="BCL"/>
    <property type="match status" value="1"/>
</dbReference>
<dbReference type="PANTHER" id="PTHR11256:SF50">
    <property type="entry name" value="APOPTOSIS REGULATOR CED-9"/>
    <property type="match status" value="1"/>
</dbReference>
<protein>
    <submittedName>
        <fullName evidence="8">BCL domain-containing protein</fullName>
    </submittedName>
</protein>
<dbReference type="InterPro" id="IPR002475">
    <property type="entry name" value="Bcl2-like"/>
</dbReference>
<evidence type="ECO:0000313" key="6">
    <source>
        <dbReference type="EMBL" id="VDP28010.1"/>
    </source>
</evidence>
<dbReference type="PROSITE" id="PS50062">
    <property type="entry name" value="BCL2_FAMILY"/>
    <property type="match status" value="1"/>
</dbReference>
<dbReference type="GO" id="GO:0001836">
    <property type="term" value="P:release of cytochrome c from mitochondria"/>
    <property type="evidence" value="ECO:0007669"/>
    <property type="project" value="TreeGrafter"/>
</dbReference>
<evidence type="ECO:0000313" key="8">
    <source>
        <dbReference type="WBParaSite" id="SBAD_0001034701-mRNA-1"/>
    </source>
</evidence>
<dbReference type="Pfam" id="PF00452">
    <property type="entry name" value="Bcl-2"/>
    <property type="match status" value="1"/>
</dbReference>
<keyword evidence="4" id="KW-1133">Transmembrane helix</keyword>
<dbReference type="EMBL" id="UZAM01013460">
    <property type="protein sequence ID" value="VDP28010.1"/>
    <property type="molecule type" value="Genomic_DNA"/>
</dbReference>
<evidence type="ECO:0000256" key="1">
    <source>
        <dbReference type="ARBA" id="ARBA00009458"/>
    </source>
</evidence>
<dbReference type="InterPro" id="IPR036834">
    <property type="entry name" value="Bcl-2-like_sf"/>
</dbReference>
<dbReference type="Proteomes" id="UP000270296">
    <property type="component" value="Unassembled WGS sequence"/>
</dbReference>
<feature type="domain" description="Bcl-2 Bcl-2 homology region 1-3" evidence="5">
    <location>
        <begin position="77"/>
        <end position="175"/>
    </location>
</feature>
<dbReference type="AlphaFoldDB" id="A0A183J297"/>
<dbReference type="PANTHER" id="PTHR11256">
    <property type="entry name" value="BCL-2 RELATED"/>
    <property type="match status" value="1"/>
</dbReference>
<evidence type="ECO:0000256" key="4">
    <source>
        <dbReference type="SAM" id="Phobius"/>
    </source>
</evidence>
<keyword evidence="2" id="KW-0053">Apoptosis</keyword>
<feature type="transmembrane region" description="Helical" evidence="4">
    <location>
        <begin position="179"/>
        <end position="198"/>
    </location>
</feature>
<proteinExistence type="inferred from homology"/>
<sequence>MANVERTAKDTMNVVTESGSSNETPEIKRGSGALCKDIASESQVMACDYINFRLGREGYFWRECPELPCPNDIRLCMRSMGEEFEKLYCRQFSSMTDALNISPAIAFPTFHEVCEELFNDGITWGRIVALYAFGGTLAVQFLRKGMEELTSCTADWVAQYTQQQLSQWIAENGGWVCRIFYFAFFLNYFVFSFALFRIQ</sequence>
<feature type="region of interest" description="Disordered" evidence="3">
    <location>
        <begin position="1"/>
        <end position="28"/>
    </location>
</feature>
<accession>A0A183J297</accession>
<dbReference type="OrthoDB" id="6021377at2759"/>
<evidence type="ECO:0000256" key="3">
    <source>
        <dbReference type="SAM" id="MobiDB-lite"/>
    </source>
</evidence>
<reference evidence="8" key="1">
    <citation type="submission" date="2016-06" db="UniProtKB">
        <authorList>
            <consortium name="WormBaseParasite"/>
        </authorList>
    </citation>
    <scope>IDENTIFICATION</scope>
</reference>
<dbReference type="GO" id="GO:0042981">
    <property type="term" value="P:regulation of apoptotic process"/>
    <property type="evidence" value="ECO:0007669"/>
    <property type="project" value="InterPro"/>
</dbReference>
<dbReference type="CDD" id="cd06845">
    <property type="entry name" value="Bcl-2_like"/>
    <property type="match status" value="1"/>
</dbReference>
<organism evidence="8">
    <name type="scientific">Soboliphyme baturini</name>
    <dbReference type="NCBI Taxonomy" id="241478"/>
    <lineage>
        <taxon>Eukaryota</taxon>
        <taxon>Metazoa</taxon>
        <taxon>Ecdysozoa</taxon>
        <taxon>Nematoda</taxon>
        <taxon>Enoplea</taxon>
        <taxon>Dorylaimia</taxon>
        <taxon>Dioctophymatida</taxon>
        <taxon>Dioctophymatoidea</taxon>
        <taxon>Soboliphymatidae</taxon>
        <taxon>Soboliphyme</taxon>
    </lineage>
</organism>
<keyword evidence="4" id="KW-0472">Membrane</keyword>
<dbReference type="Gene3D" id="1.10.437.10">
    <property type="entry name" value="Blc2-like"/>
    <property type="match status" value="1"/>
</dbReference>
<keyword evidence="7" id="KW-1185">Reference proteome</keyword>
<dbReference type="SUPFAM" id="SSF56854">
    <property type="entry name" value="Bcl-2 inhibitors of programmed cell death"/>
    <property type="match status" value="1"/>
</dbReference>